<evidence type="ECO:0000313" key="3">
    <source>
        <dbReference type="Proteomes" id="UP001230504"/>
    </source>
</evidence>
<dbReference type="AlphaFoldDB" id="A0AAD8PJY1"/>
<gene>
    <name evidence="2" type="ORF">LY79DRAFT_572665</name>
</gene>
<dbReference type="RefSeq" id="XP_060407343.1">
    <property type="nucleotide sequence ID" value="XM_060559390.1"/>
</dbReference>
<organism evidence="2 3">
    <name type="scientific">Colletotrichum navitas</name>
    <dbReference type="NCBI Taxonomy" id="681940"/>
    <lineage>
        <taxon>Eukaryota</taxon>
        <taxon>Fungi</taxon>
        <taxon>Dikarya</taxon>
        <taxon>Ascomycota</taxon>
        <taxon>Pezizomycotina</taxon>
        <taxon>Sordariomycetes</taxon>
        <taxon>Hypocreomycetidae</taxon>
        <taxon>Glomerellales</taxon>
        <taxon>Glomerellaceae</taxon>
        <taxon>Colletotrichum</taxon>
        <taxon>Colletotrichum graminicola species complex</taxon>
    </lineage>
</organism>
<comment type="caution">
    <text evidence="2">The sequence shown here is derived from an EMBL/GenBank/DDBJ whole genome shotgun (WGS) entry which is preliminary data.</text>
</comment>
<keyword evidence="3" id="KW-1185">Reference proteome</keyword>
<protein>
    <submittedName>
        <fullName evidence="2">Uncharacterized protein</fullName>
    </submittedName>
</protein>
<dbReference type="EMBL" id="JAHLJV010000160">
    <property type="protein sequence ID" value="KAK1566123.1"/>
    <property type="molecule type" value="Genomic_DNA"/>
</dbReference>
<sequence>MVPGTRRCRMTNARSAMPRWFLESRERQPSGCETGRPPASTCVDRFPGRQIT</sequence>
<evidence type="ECO:0000256" key="1">
    <source>
        <dbReference type="SAM" id="MobiDB-lite"/>
    </source>
</evidence>
<reference evidence="2" key="1">
    <citation type="submission" date="2021-06" db="EMBL/GenBank/DDBJ databases">
        <title>Comparative genomics, transcriptomics and evolutionary studies reveal genomic signatures of adaptation to plant cell wall in hemibiotrophic fungi.</title>
        <authorList>
            <consortium name="DOE Joint Genome Institute"/>
            <person name="Baroncelli R."/>
            <person name="Diaz J.F."/>
            <person name="Benocci T."/>
            <person name="Peng M."/>
            <person name="Battaglia E."/>
            <person name="Haridas S."/>
            <person name="Andreopoulos W."/>
            <person name="Labutti K."/>
            <person name="Pangilinan J."/>
            <person name="Floch G.L."/>
            <person name="Makela M.R."/>
            <person name="Henrissat B."/>
            <person name="Grigoriev I.V."/>
            <person name="Crouch J.A."/>
            <person name="De Vries R.P."/>
            <person name="Sukno S.A."/>
            <person name="Thon M.R."/>
        </authorList>
    </citation>
    <scope>NUCLEOTIDE SEQUENCE</scope>
    <source>
        <strain evidence="2">CBS 125086</strain>
    </source>
</reference>
<evidence type="ECO:0000313" key="2">
    <source>
        <dbReference type="EMBL" id="KAK1566123.1"/>
    </source>
</evidence>
<accession>A0AAD8PJY1</accession>
<name>A0AAD8PJY1_9PEZI</name>
<feature type="region of interest" description="Disordered" evidence="1">
    <location>
        <begin position="25"/>
        <end position="52"/>
    </location>
</feature>
<dbReference type="GeneID" id="85443630"/>
<proteinExistence type="predicted"/>
<dbReference type="Proteomes" id="UP001230504">
    <property type="component" value="Unassembled WGS sequence"/>
</dbReference>